<dbReference type="Gene3D" id="1.25.10.10">
    <property type="entry name" value="Leucine-rich Repeat Variant"/>
    <property type="match status" value="1"/>
</dbReference>
<evidence type="ECO:0000256" key="6">
    <source>
        <dbReference type="SAM" id="Phobius"/>
    </source>
</evidence>
<evidence type="ECO:0000313" key="8">
    <source>
        <dbReference type="Proteomes" id="UP000583944"/>
    </source>
</evidence>
<evidence type="ECO:0000256" key="5">
    <source>
        <dbReference type="ARBA" id="ARBA00022927"/>
    </source>
</evidence>
<dbReference type="InterPro" id="IPR011989">
    <property type="entry name" value="ARM-like"/>
</dbReference>
<keyword evidence="6" id="KW-0812">Transmembrane</keyword>
<dbReference type="PANTHER" id="PTHR10527">
    <property type="entry name" value="IMPORTIN BETA"/>
    <property type="match status" value="1"/>
</dbReference>
<dbReference type="SUPFAM" id="SSF48371">
    <property type="entry name" value="ARM repeat"/>
    <property type="match status" value="1"/>
</dbReference>
<dbReference type="InterPro" id="IPR040122">
    <property type="entry name" value="Importin_beta"/>
</dbReference>
<dbReference type="VEuPathDB" id="TriTrypDB:BCY84_13948"/>
<keyword evidence="6" id="KW-1133">Transmembrane helix</keyword>
<dbReference type="InterPro" id="IPR016024">
    <property type="entry name" value="ARM-type_fold"/>
</dbReference>
<comment type="caution">
    <text evidence="7">The sequence shown here is derived from an EMBL/GenBank/DDBJ whole genome shotgun (WGS) entry which is preliminary data.</text>
</comment>
<evidence type="ECO:0000313" key="7">
    <source>
        <dbReference type="EMBL" id="KAF5225498.1"/>
    </source>
</evidence>
<dbReference type="GO" id="GO:0005634">
    <property type="term" value="C:nucleus"/>
    <property type="evidence" value="ECO:0007669"/>
    <property type="project" value="UniProtKB-SubCell"/>
</dbReference>
<protein>
    <submittedName>
        <fullName evidence="7">Importin 1</fullName>
    </submittedName>
</protein>
<dbReference type="AlphaFoldDB" id="A0A7J6YHD3"/>
<gene>
    <name evidence="7" type="ORF">ECC02_001261</name>
</gene>
<keyword evidence="5" id="KW-0653">Protein transport</keyword>
<dbReference type="EMBL" id="JABDHM010000006">
    <property type="protein sequence ID" value="KAF5225498.1"/>
    <property type="molecule type" value="Genomic_DNA"/>
</dbReference>
<comment type="subcellular location">
    <subcellularLocation>
        <location evidence="1">Cytoplasm</location>
    </subcellularLocation>
</comment>
<dbReference type="Pfam" id="PF02985">
    <property type="entry name" value="HEAT"/>
    <property type="match status" value="1"/>
</dbReference>
<evidence type="ECO:0000256" key="2">
    <source>
        <dbReference type="ARBA" id="ARBA00022448"/>
    </source>
</evidence>
<keyword evidence="3" id="KW-0963">Cytoplasm</keyword>
<organism evidence="7 8">
    <name type="scientific">Trypanosoma cruzi</name>
    <dbReference type="NCBI Taxonomy" id="5693"/>
    <lineage>
        <taxon>Eukaryota</taxon>
        <taxon>Discoba</taxon>
        <taxon>Euglenozoa</taxon>
        <taxon>Kinetoplastea</taxon>
        <taxon>Metakinetoplastina</taxon>
        <taxon>Trypanosomatida</taxon>
        <taxon>Trypanosomatidae</taxon>
        <taxon>Trypanosoma</taxon>
        <taxon>Schizotrypanum</taxon>
    </lineage>
</organism>
<accession>A0A7J6YHD3</accession>
<dbReference type="InterPro" id="IPR000357">
    <property type="entry name" value="HEAT"/>
</dbReference>
<keyword evidence="6" id="KW-0472">Membrane</keyword>
<dbReference type="GO" id="GO:0005737">
    <property type="term" value="C:cytoplasm"/>
    <property type="evidence" value="ECO:0007669"/>
    <property type="project" value="UniProtKB-SubCell"/>
</dbReference>
<evidence type="ECO:0000256" key="4">
    <source>
        <dbReference type="ARBA" id="ARBA00022737"/>
    </source>
</evidence>
<dbReference type="Proteomes" id="UP000583944">
    <property type="component" value="Unassembled WGS sequence"/>
</dbReference>
<keyword evidence="4" id="KW-0677">Repeat</keyword>
<feature type="transmembrane region" description="Helical" evidence="6">
    <location>
        <begin position="43"/>
        <end position="67"/>
    </location>
</feature>
<reference evidence="7 8" key="1">
    <citation type="journal article" date="2019" name="Genome Biol. Evol.">
        <title>Nanopore Sequencing Significantly Improves Genome Assembly of the Protozoan Parasite Trypanosoma cruzi.</title>
        <authorList>
            <person name="Diaz-Viraque F."/>
            <person name="Pita S."/>
            <person name="Greif G."/>
            <person name="de Souza R.C.M."/>
            <person name="Iraola G."/>
            <person name="Robello C."/>
        </authorList>
    </citation>
    <scope>NUCLEOTIDE SEQUENCE [LARGE SCALE GENOMIC DNA]</scope>
    <source>
        <strain evidence="7 8">Berenice</strain>
    </source>
</reference>
<evidence type="ECO:0000256" key="1">
    <source>
        <dbReference type="ARBA" id="ARBA00004496"/>
    </source>
</evidence>
<proteinExistence type="predicted"/>
<keyword evidence="2" id="KW-0813">Transport</keyword>
<name>A0A7J6YHD3_TRYCR</name>
<dbReference type="VEuPathDB" id="TriTrypDB:ECC02_001261"/>
<dbReference type="GO" id="GO:0006606">
    <property type="term" value="P:protein import into nucleus"/>
    <property type="evidence" value="ECO:0007669"/>
    <property type="project" value="InterPro"/>
</dbReference>
<evidence type="ECO:0000256" key="3">
    <source>
        <dbReference type="ARBA" id="ARBA00022490"/>
    </source>
</evidence>
<sequence>MTIVWRFTAGAVRLQPSGIGEGRVILALSVSLQLSKCTDTETYFCVIFASHICFLLYFFILCFFFLFKNPAPFIQTGTMSDVRQAILDALGAAADANPDIRHHGEAQLQRLKESPEIFFSSCAELFTDARVPTRGRQLVGYLLKNHLAHPSCLQNKTLQVAVMESAVVDPECSIRAVACAIISAAVREAYWPVQPVVSSLTGVFSTRSGELHAVHGAMRALSQIVDDTVQLLDMRQLTGVVVSAVLPYLRTQLGGREGLEVQLKALDTVSVVLEQAGFDCSSFSYSSMRPYVLNVIESCFMNLQNPSSAQLSTKSVKCLVLSLGYHDLISDELFHKITNLMSMATASPDGTDEDLRIEATEFWRGVLCFPRFASLVESTLENIIPILIRSMVYSEMEISMLQASAEDWNVPDKIDDIRPRHYQARVNDTGANDADDDSDDDDGEVEEWNLRRVSALTLDSIAEYYGERIIFTVLTVIEGMMQPNNSWKELEAAILALGAIMDGCFDSMTPYLPEISTRLLQLLGDPSVHFLVWNISLWTMTQIGKHIVSVPEKLKGFITCVLQKMESPSKLVQEGATAALQKTIVLCDEGQLDNEIPFIIDCMARCLRGYQLKNRVLLLETLETFCEAMGEQLRVRPDSVELLMAPLGEIWGSTPNDSPLLFSLFKCISGVCRAIGAAVQPELAKNLFERSYCLLVMHVQARTEARRTNQDPPEYEFLVTAADLLSGLFDALGTGLGPLVMQCHPPLVSTVLEALRDENAEVRQSGFSLLGDLSKVCPVTVQGELERVVKAALENLAVLDENTYGVISNIGWCMCNLLENQMDIDNLSTLDAANGMPQLFAAMARILGTVSHAADMRNMAENLCICLGLMLYADPGVESQSGCQVSLFADAFCSYMRNVKDVPHKEQAVSGFLMAVRQQLPFVVLRLHLFFDLALSLASCRADVKRAMGELLQAARAHAGARWTQQMAEYSEQLRTRLYHVYGIQ</sequence>